<accession>A0ACB8AYL0</accession>
<evidence type="ECO:0000313" key="1">
    <source>
        <dbReference type="EMBL" id="KAH7918264.1"/>
    </source>
</evidence>
<gene>
    <name evidence="1" type="ORF">BV22DRAFT_1051846</name>
</gene>
<comment type="caution">
    <text evidence="1">The sequence shown here is derived from an EMBL/GenBank/DDBJ whole genome shotgun (WGS) entry which is preliminary data.</text>
</comment>
<protein>
    <submittedName>
        <fullName evidence="1">Uncharacterized protein</fullName>
    </submittedName>
</protein>
<evidence type="ECO:0000313" key="2">
    <source>
        <dbReference type="Proteomes" id="UP000790709"/>
    </source>
</evidence>
<proteinExistence type="predicted"/>
<dbReference type="EMBL" id="MU266817">
    <property type="protein sequence ID" value="KAH7918264.1"/>
    <property type="molecule type" value="Genomic_DNA"/>
</dbReference>
<name>A0ACB8AYL0_9AGAM</name>
<sequence>MPIVSAKRFLEIKPGDSPSLLADAMLHFHKRYEVFPSLAAARCINAQQALLWQFTCCLAYKSIIYLRVFPHRISNCLPKTGLRVALSANNSSVMAFRSPPKAITWCGGKLMEIEDVVDAVRLSGEIRVYECLWDRGSCELWVPGDRTRLGLHLQDWHDVRLGDKQPTRCLWHDEGGGQPCSQTVQKNVARHIATTHLSSTTVQCSNCGSQFSRLYAFQRHIQTARASPGKDRGEIEVALVECAPHAKDNVMVRTSGTDSLVAFVITELVCCLNSALNLVITLLSHCPTAFEVSRFVNLHSPASQCLLYIFALPGPYLAR</sequence>
<dbReference type="Proteomes" id="UP000790709">
    <property type="component" value="Unassembled WGS sequence"/>
</dbReference>
<organism evidence="1 2">
    <name type="scientific">Leucogyrophana mollusca</name>
    <dbReference type="NCBI Taxonomy" id="85980"/>
    <lineage>
        <taxon>Eukaryota</taxon>
        <taxon>Fungi</taxon>
        <taxon>Dikarya</taxon>
        <taxon>Basidiomycota</taxon>
        <taxon>Agaricomycotina</taxon>
        <taxon>Agaricomycetes</taxon>
        <taxon>Agaricomycetidae</taxon>
        <taxon>Boletales</taxon>
        <taxon>Boletales incertae sedis</taxon>
        <taxon>Leucogyrophana</taxon>
    </lineage>
</organism>
<reference evidence="1" key="1">
    <citation type="journal article" date="2021" name="New Phytol.">
        <title>Evolutionary innovations through gain and loss of genes in the ectomycorrhizal Boletales.</title>
        <authorList>
            <person name="Wu G."/>
            <person name="Miyauchi S."/>
            <person name="Morin E."/>
            <person name="Kuo A."/>
            <person name="Drula E."/>
            <person name="Varga T."/>
            <person name="Kohler A."/>
            <person name="Feng B."/>
            <person name="Cao Y."/>
            <person name="Lipzen A."/>
            <person name="Daum C."/>
            <person name="Hundley H."/>
            <person name="Pangilinan J."/>
            <person name="Johnson J."/>
            <person name="Barry K."/>
            <person name="LaButti K."/>
            <person name="Ng V."/>
            <person name="Ahrendt S."/>
            <person name="Min B."/>
            <person name="Choi I.G."/>
            <person name="Park H."/>
            <person name="Plett J.M."/>
            <person name="Magnuson J."/>
            <person name="Spatafora J.W."/>
            <person name="Nagy L.G."/>
            <person name="Henrissat B."/>
            <person name="Grigoriev I.V."/>
            <person name="Yang Z.L."/>
            <person name="Xu J."/>
            <person name="Martin F.M."/>
        </authorList>
    </citation>
    <scope>NUCLEOTIDE SEQUENCE</scope>
    <source>
        <strain evidence="1">KUC20120723A-06</strain>
    </source>
</reference>
<keyword evidence="2" id="KW-1185">Reference proteome</keyword>